<proteinExistence type="predicted"/>
<evidence type="ECO:0000256" key="4">
    <source>
        <dbReference type="ARBA" id="ARBA00022771"/>
    </source>
</evidence>
<dbReference type="AlphaFoldDB" id="A0A0K9PLS2"/>
<keyword evidence="3" id="KW-0677">Repeat</keyword>
<keyword evidence="4 9" id="KW-0863">Zinc-finger</keyword>
<keyword evidence="8" id="KW-0539">Nucleus</keyword>
<dbReference type="PANTHER" id="PTHR31832:SF52">
    <property type="entry name" value="B-BOX ZINC FINGER PROTEIN 21"/>
    <property type="match status" value="1"/>
</dbReference>
<dbReference type="Proteomes" id="UP000036987">
    <property type="component" value="Unassembled WGS sequence"/>
</dbReference>
<gene>
    <name evidence="12" type="ORF">ZOSMA_203G00360</name>
</gene>
<dbReference type="EMBL" id="LFYR01000740">
    <property type="protein sequence ID" value="KMZ69914.1"/>
    <property type="molecule type" value="Genomic_DNA"/>
</dbReference>
<evidence type="ECO:0000256" key="9">
    <source>
        <dbReference type="PROSITE-ProRule" id="PRU00024"/>
    </source>
</evidence>
<dbReference type="GO" id="GO:0000976">
    <property type="term" value="F:transcription cis-regulatory region binding"/>
    <property type="evidence" value="ECO:0007669"/>
    <property type="project" value="UniProtKB-ARBA"/>
</dbReference>
<dbReference type="CDD" id="cd19821">
    <property type="entry name" value="Bbox1_BBX-like"/>
    <property type="match status" value="2"/>
</dbReference>
<comment type="subcellular location">
    <subcellularLocation>
        <location evidence="1">Nucleus</location>
    </subcellularLocation>
</comment>
<keyword evidence="2" id="KW-0479">Metal-binding</keyword>
<sequence length="293" mass="32628">MRIQCDVCKKEEASVFCCADEASLCETCDRRVHRANKLAEKHRRFSLLYPITPDQTPKCDVCQDKRAFLFCQEDRAILCRDCDGSIHAANEHTMKHSRFLLTGVKLSSTATPVGIDMPQETENKKMGQKKQYKQTVRTQSNEEKKERKSGDVTTTITTTSCGGGICVDSSSISDYLINTLPGWCVDDLFLDDLTPSSSPYLPPSLGAIDKMGIEGGEFLQWSVPQVLQPPPAPSLQTQTGNICFQTFHDNNSGISSTPGQHQWNLSDDGFIVPQIDVSQLPLSNKKSRNLWFT</sequence>
<dbReference type="GO" id="GO:0006355">
    <property type="term" value="P:regulation of DNA-templated transcription"/>
    <property type="evidence" value="ECO:0000318"/>
    <property type="project" value="GO_Central"/>
</dbReference>
<keyword evidence="6" id="KW-0805">Transcription regulation</keyword>
<dbReference type="InterPro" id="IPR049808">
    <property type="entry name" value="CONSTANS-like_Bbox1"/>
</dbReference>
<keyword evidence="5" id="KW-0862">Zinc</keyword>
<name>A0A0K9PLS2_ZOSMR</name>
<evidence type="ECO:0000256" key="2">
    <source>
        <dbReference type="ARBA" id="ARBA00022723"/>
    </source>
</evidence>
<comment type="caution">
    <text evidence="12">The sequence shown here is derived from an EMBL/GenBank/DDBJ whole genome shotgun (WGS) entry which is preliminary data.</text>
</comment>
<dbReference type="OrthoDB" id="153872at2759"/>
<feature type="region of interest" description="Disordered" evidence="10">
    <location>
        <begin position="112"/>
        <end position="151"/>
    </location>
</feature>
<dbReference type="OMA" id="MPQETEN"/>
<feature type="domain" description="B box-type" evidence="11">
    <location>
        <begin position="1"/>
        <end position="47"/>
    </location>
</feature>
<evidence type="ECO:0000256" key="5">
    <source>
        <dbReference type="ARBA" id="ARBA00022833"/>
    </source>
</evidence>
<evidence type="ECO:0000256" key="6">
    <source>
        <dbReference type="ARBA" id="ARBA00023015"/>
    </source>
</evidence>
<dbReference type="PROSITE" id="PS50119">
    <property type="entry name" value="ZF_BBOX"/>
    <property type="match status" value="2"/>
</dbReference>
<evidence type="ECO:0000313" key="12">
    <source>
        <dbReference type="EMBL" id="KMZ69914.1"/>
    </source>
</evidence>
<feature type="compositionally biased region" description="Basic and acidic residues" evidence="10">
    <location>
        <begin position="140"/>
        <end position="150"/>
    </location>
</feature>
<keyword evidence="7" id="KW-0804">Transcription</keyword>
<evidence type="ECO:0000313" key="13">
    <source>
        <dbReference type="Proteomes" id="UP000036987"/>
    </source>
</evidence>
<protein>
    <submittedName>
        <fullName evidence="12">Zinc finger protein CONSTANS-like protein</fullName>
    </submittedName>
</protein>
<dbReference type="PANTHER" id="PTHR31832">
    <property type="entry name" value="B-BOX ZINC FINGER PROTEIN 22"/>
    <property type="match status" value="1"/>
</dbReference>
<evidence type="ECO:0000256" key="1">
    <source>
        <dbReference type="ARBA" id="ARBA00004123"/>
    </source>
</evidence>
<dbReference type="InterPro" id="IPR000315">
    <property type="entry name" value="Znf_B-box"/>
</dbReference>
<evidence type="ECO:0000256" key="10">
    <source>
        <dbReference type="SAM" id="MobiDB-lite"/>
    </source>
</evidence>
<dbReference type="SMART" id="SM00336">
    <property type="entry name" value="BBOX"/>
    <property type="match status" value="2"/>
</dbReference>
<keyword evidence="13" id="KW-1185">Reference proteome</keyword>
<dbReference type="Gene3D" id="3.30.160.60">
    <property type="entry name" value="Classic Zinc Finger"/>
    <property type="match status" value="1"/>
</dbReference>
<evidence type="ECO:0000256" key="3">
    <source>
        <dbReference type="ARBA" id="ARBA00022737"/>
    </source>
</evidence>
<feature type="domain" description="B box-type" evidence="11">
    <location>
        <begin position="54"/>
        <end position="101"/>
    </location>
</feature>
<organism evidence="12 13">
    <name type="scientific">Zostera marina</name>
    <name type="common">Eelgrass</name>
    <dbReference type="NCBI Taxonomy" id="29655"/>
    <lineage>
        <taxon>Eukaryota</taxon>
        <taxon>Viridiplantae</taxon>
        <taxon>Streptophyta</taxon>
        <taxon>Embryophyta</taxon>
        <taxon>Tracheophyta</taxon>
        <taxon>Spermatophyta</taxon>
        <taxon>Magnoliopsida</taxon>
        <taxon>Liliopsida</taxon>
        <taxon>Zosteraceae</taxon>
        <taxon>Zostera</taxon>
    </lineage>
</organism>
<accession>A0A0K9PLS2</accession>
<reference evidence="13" key="1">
    <citation type="journal article" date="2016" name="Nature">
        <title>The genome of the seagrass Zostera marina reveals angiosperm adaptation to the sea.</title>
        <authorList>
            <person name="Olsen J.L."/>
            <person name="Rouze P."/>
            <person name="Verhelst B."/>
            <person name="Lin Y.-C."/>
            <person name="Bayer T."/>
            <person name="Collen J."/>
            <person name="Dattolo E."/>
            <person name="De Paoli E."/>
            <person name="Dittami S."/>
            <person name="Maumus F."/>
            <person name="Michel G."/>
            <person name="Kersting A."/>
            <person name="Lauritano C."/>
            <person name="Lohaus R."/>
            <person name="Toepel M."/>
            <person name="Tonon T."/>
            <person name="Vanneste K."/>
            <person name="Amirebrahimi M."/>
            <person name="Brakel J."/>
            <person name="Bostroem C."/>
            <person name="Chovatia M."/>
            <person name="Grimwood J."/>
            <person name="Jenkins J.W."/>
            <person name="Jueterbock A."/>
            <person name="Mraz A."/>
            <person name="Stam W.T."/>
            <person name="Tice H."/>
            <person name="Bornberg-Bauer E."/>
            <person name="Green P.J."/>
            <person name="Pearson G.A."/>
            <person name="Procaccini G."/>
            <person name="Duarte C.M."/>
            <person name="Schmutz J."/>
            <person name="Reusch T.B.H."/>
            <person name="Van de Peer Y."/>
        </authorList>
    </citation>
    <scope>NUCLEOTIDE SEQUENCE [LARGE SCALE GENOMIC DNA]</scope>
    <source>
        <strain evidence="13">cv. Finnish</strain>
    </source>
</reference>
<dbReference type="GO" id="GO:0009640">
    <property type="term" value="P:photomorphogenesis"/>
    <property type="evidence" value="ECO:0000318"/>
    <property type="project" value="GO_Central"/>
</dbReference>
<dbReference type="GO" id="GO:0005634">
    <property type="term" value="C:nucleus"/>
    <property type="evidence" value="ECO:0000318"/>
    <property type="project" value="GO_Central"/>
</dbReference>
<evidence type="ECO:0000259" key="11">
    <source>
        <dbReference type="PROSITE" id="PS50119"/>
    </source>
</evidence>
<dbReference type="GO" id="GO:0008270">
    <property type="term" value="F:zinc ion binding"/>
    <property type="evidence" value="ECO:0007669"/>
    <property type="project" value="UniProtKB-KW"/>
</dbReference>
<evidence type="ECO:0000256" key="7">
    <source>
        <dbReference type="ARBA" id="ARBA00023163"/>
    </source>
</evidence>
<dbReference type="InterPro" id="IPR051979">
    <property type="entry name" value="B-box_zinc_finger"/>
</dbReference>
<dbReference type="FunFam" id="3.30.160.60:FF:000856">
    <property type="entry name" value="B-box zinc finger protein 21"/>
    <property type="match status" value="1"/>
</dbReference>
<dbReference type="Pfam" id="PF00643">
    <property type="entry name" value="zf-B_box"/>
    <property type="match status" value="2"/>
</dbReference>
<evidence type="ECO:0000256" key="8">
    <source>
        <dbReference type="ARBA" id="ARBA00023242"/>
    </source>
</evidence>